<dbReference type="GO" id="GO:0004252">
    <property type="term" value="F:serine-type endopeptidase activity"/>
    <property type="evidence" value="ECO:0007669"/>
    <property type="project" value="InterPro"/>
</dbReference>
<dbReference type="SUPFAM" id="SSF52743">
    <property type="entry name" value="Subtilisin-like"/>
    <property type="match status" value="1"/>
</dbReference>
<evidence type="ECO:0000313" key="3">
    <source>
        <dbReference type="EMBL" id="APX25660.1"/>
    </source>
</evidence>
<dbReference type="RefSeq" id="WP_076625149.1">
    <property type="nucleotide sequence ID" value="NZ_BMEW01000002.1"/>
</dbReference>
<accession>A0A1U7DC73</accession>
<dbReference type="GO" id="GO:0006508">
    <property type="term" value="P:proteolysis"/>
    <property type="evidence" value="ECO:0007669"/>
    <property type="project" value="UniProtKB-KW"/>
</dbReference>
<keyword evidence="3" id="KW-0645">Protease</keyword>
<dbReference type="Proteomes" id="UP000186559">
    <property type="component" value="Chromosome"/>
</dbReference>
<evidence type="ECO:0000256" key="1">
    <source>
        <dbReference type="SAM" id="MobiDB-lite"/>
    </source>
</evidence>
<feature type="region of interest" description="Disordered" evidence="1">
    <location>
        <begin position="227"/>
        <end position="253"/>
    </location>
</feature>
<evidence type="ECO:0000313" key="4">
    <source>
        <dbReference type="Proteomes" id="UP000186559"/>
    </source>
</evidence>
<organism evidence="3 4">
    <name type="scientific">Salipiger profundus</name>
    <dbReference type="NCBI Taxonomy" id="1229727"/>
    <lineage>
        <taxon>Bacteria</taxon>
        <taxon>Pseudomonadati</taxon>
        <taxon>Pseudomonadota</taxon>
        <taxon>Alphaproteobacteria</taxon>
        <taxon>Rhodobacterales</taxon>
        <taxon>Roseobacteraceae</taxon>
        <taxon>Salipiger</taxon>
    </lineage>
</organism>
<keyword evidence="3" id="KW-0378">Hydrolase</keyword>
<sequence>MALIWTDAEASDFRDPYIDFSWELRQRREPPVGNAVFEPIFVRLKTPGRTARQTLLGLVKDERAPLLMEPFEQAVLARRCAATDPDAGLPDEYALYRALGTPDAEHAALFDVLDTGTPVALDPSGIPDTDALPGPAALEAGTPAQPIVAIVDDGIGFLNARFRKGTHSRFHAVWLQALERREAGSRRACLGEVLTREEIDTLLQAGPALNEAAVYADQNARLARHDARRSTDHGTSHGTHMLDLAAGADPDDARDPARDWPLLAVQLPPQAVADTSGTRFESYVVQAMRWILRQAEAIDPRAPVIVNLSLGMLAGPKDGSRFASYQLAREAAEWERVKKQPVRVVWSFGNDYRKRLVAGLDFAIVRDEDDDTQAVDWRIQPGDQTESFLELRAAPGQSLDGLALSLETPAGLASGFVQVAPGETRSLMRGDKAVARIYHVPERRLDSETVQRAHYLLAIGPTDSRHREPLAPAGRWRLHCRYETRARLNLVLQIQRDDSLSGYRARARQSYFDDPGAHDWSAGYLDYSALSSPGAIRHAGSHNALASSTARQVFLVGAARCSREDDDLPPADYTGEGAHWSVEGPTVATVADRSRIRAGVLASGTLSGSSRALNGTSAAAGRLTRALALSATTLKANATSPHVADLASPALALHEVPRDRRSRLGDYVVEPST</sequence>
<dbReference type="KEGG" id="tpro:Ga0080559_TMP4864"/>
<protein>
    <submittedName>
        <fullName evidence="3">Subtilase family protease</fullName>
    </submittedName>
</protein>
<evidence type="ECO:0000259" key="2">
    <source>
        <dbReference type="Pfam" id="PF00082"/>
    </source>
</evidence>
<dbReference type="InterPro" id="IPR036852">
    <property type="entry name" value="Peptidase_S8/S53_dom_sf"/>
</dbReference>
<feature type="domain" description="Peptidase S8/S53" evidence="2">
    <location>
        <begin position="146"/>
        <end position="351"/>
    </location>
</feature>
<dbReference type="Gene3D" id="3.40.50.200">
    <property type="entry name" value="Peptidase S8/S53 domain"/>
    <property type="match status" value="1"/>
</dbReference>
<proteinExistence type="predicted"/>
<dbReference type="Pfam" id="PF00082">
    <property type="entry name" value="Peptidase_S8"/>
    <property type="match status" value="1"/>
</dbReference>
<keyword evidence="4" id="KW-1185">Reference proteome</keyword>
<gene>
    <name evidence="3" type="ORF">Ga0080559_TMP4864</name>
</gene>
<dbReference type="STRING" id="1229727.Ga0080559_TMP4864"/>
<name>A0A1U7DC73_9RHOB</name>
<dbReference type="AlphaFoldDB" id="A0A1U7DC73"/>
<reference evidence="3 4" key="1">
    <citation type="submission" date="2016-03" db="EMBL/GenBank/DDBJ databases">
        <title>Deep-sea bacteria in the southern Pacific.</title>
        <authorList>
            <person name="Tang K."/>
        </authorList>
    </citation>
    <scope>NUCLEOTIDE SEQUENCE [LARGE SCALE GENOMIC DNA]</scope>
    <source>
        <strain evidence="3 4">JLT2016</strain>
    </source>
</reference>
<dbReference type="EMBL" id="CP014796">
    <property type="protein sequence ID" value="APX25660.1"/>
    <property type="molecule type" value="Genomic_DNA"/>
</dbReference>
<dbReference type="InterPro" id="IPR000209">
    <property type="entry name" value="Peptidase_S8/S53_dom"/>
</dbReference>